<accession>A0ABD1DUQ2</accession>
<dbReference type="InterPro" id="IPR012934">
    <property type="entry name" value="Znf_AD"/>
</dbReference>
<dbReference type="InterPro" id="IPR007588">
    <property type="entry name" value="Znf_FLYWCH"/>
</dbReference>
<feature type="domain" description="ZAD" evidence="5">
    <location>
        <begin position="17"/>
        <end position="93"/>
    </location>
</feature>
<reference evidence="6 7" key="1">
    <citation type="submission" date="2024-05" db="EMBL/GenBank/DDBJ databases">
        <title>Culex pipiens pipiens assembly and annotation.</title>
        <authorList>
            <person name="Alout H."/>
            <person name="Durand T."/>
        </authorList>
    </citation>
    <scope>NUCLEOTIDE SEQUENCE [LARGE SCALE GENOMIC DNA]</scope>
    <source>
        <strain evidence="6">HA-2024</strain>
        <tissue evidence="6">Whole body</tissue>
    </source>
</reference>
<feature type="binding site" evidence="4">
    <location>
        <position position="66"/>
    </location>
    <ligand>
        <name>Zn(2+)</name>
        <dbReference type="ChEBI" id="CHEBI:29105"/>
    </ligand>
</feature>
<keyword evidence="7" id="KW-1185">Reference proteome</keyword>
<evidence type="ECO:0000259" key="5">
    <source>
        <dbReference type="PROSITE" id="PS51915"/>
    </source>
</evidence>
<evidence type="ECO:0000313" key="6">
    <source>
        <dbReference type="EMBL" id="KAL1403467.1"/>
    </source>
</evidence>
<keyword evidence="3 4" id="KW-0862">Zinc</keyword>
<feature type="binding site" evidence="4">
    <location>
        <position position="69"/>
    </location>
    <ligand>
        <name>Zn(2+)</name>
        <dbReference type="ChEBI" id="CHEBI:29105"/>
    </ligand>
</feature>
<dbReference type="EMBL" id="JBEHCU010001548">
    <property type="protein sequence ID" value="KAL1403467.1"/>
    <property type="molecule type" value="Genomic_DNA"/>
</dbReference>
<evidence type="ECO:0000256" key="2">
    <source>
        <dbReference type="ARBA" id="ARBA00022771"/>
    </source>
</evidence>
<name>A0ABD1DUQ2_CULPP</name>
<proteinExistence type="predicted"/>
<protein>
    <recommendedName>
        <fullName evidence="5">ZAD domain-containing protein</fullName>
    </recommendedName>
</protein>
<dbReference type="AlphaFoldDB" id="A0ABD1DUQ2"/>
<dbReference type="Pfam" id="PF04500">
    <property type="entry name" value="FLYWCH"/>
    <property type="match status" value="1"/>
</dbReference>
<evidence type="ECO:0000256" key="4">
    <source>
        <dbReference type="PROSITE-ProRule" id="PRU01263"/>
    </source>
</evidence>
<dbReference type="PANTHER" id="PTHR39942">
    <property type="entry name" value="BCDNA.LD26519-RELATED"/>
    <property type="match status" value="1"/>
</dbReference>
<organism evidence="6 7">
    <name type="scientific">Culex pipiens pipiens</name>
    <name type="common">Northern house mosquito</name>
    <dbReference type="NCBI Taxonomy" id="38569"/>
    <lineage>
        <taxon>Eukaryota</taxon>
        <taxon>Metazoa</taxon>
        <taxon>Ecdysozoa</taxon>
        <taxon>Arthropoda</taxon>
        <taxon>Hexapoda</taxon>
        <taxon>Insecta</taxon>
        <taxon>Pterygota</taxon>
        <taxon>Neoptera</taxon>
        <taxon>Endopterygota</taxon>
        <taxon>Diptera</taxon>
        <taxon>Nematocera</taxon>
        <taxon>Culicoidea</taxon>
        <taxon>Culicidae</taxon>
        <taxon>Culicinae</taxon>
        <taxon>Culicini</taxon>
        <taxon>Culex</taxon>
        <taxon>Culex</taxon>
    </lineage>
</organism>
<dbReference type="GO" id="GO:0008270">
    <property type="term" value="F:zinc ion binding"/>
    <property type="evidence" value="ECO:0007669"/>
    <property type="project" value="UniProtKB-UniRule"/>
</dbReference>
<dbReference type="PANTHER" id="PTHR39942:SF1">
    <property type="entry name" value="BCDNA.LD26519-RELATED"/>
    <property type="match status" value="1"/>
</dbReference>
<feature type="binding site" evidence="4">
    <location>
        <position position="22"/>
    </location>
    <ligand>
        <name>Zn(2+)</name>
        <dbReference type="ChEBI" id="CHEBI:29105"/>
    </ligand>
</feature>
<dbReference type="PROSITE" id="PS51915">
    <property type="entry name" value="ZAD"/>
    <property type="match status" value="1"/>
</dbReference>
<evidence type="ECO:0000256" key="3">
    <source>
        <dbReference type="ARBA" id="ARBA00022833"/>
    </source>
</evidence>
<keyword evidence="2 4" id="KW-0863">Zinc-finger</keyword>
<dbReference type="SUPFAM" id="SSF57716">
    <property type="entry name" value="Glucocorticoid receptor-like (DNA-binding domain)"/>
    <property type="match status" value="1"/>
</dbReference>
<evidence type="ECO:0000313" key="7">
    <source>
        <dbReference type="Proteomes" id="UP001562425"/>
    </source>
</evidence>
<keyword evidence="1 4" id="KW-0479">Metal-binding</keyword>
<evidence type="ECO:0000256" key="1">
    <source>
        <dbReference type="ARBA" id="ARBA00022723"/>
    </source>
</evidence>
<dbReference type="Gene3D" id="2.20.25.240">
    <property type="match status" value="1"/>
</dbReference>
<comment type="caution">
    <text evidence="6">The sequence shown here is derived from an EMBL/GenBank/DDBJ whole genome shotgun (WGS) entry which is preliminary data.</text>
</comment>
<dbReference type="Gene3D" id="3.40.1800.20">
    <property type="match status" value="1"/>
</dbReference>
<sequence>MQFASRSTSAASIGDDFRCRLCLRLAGAELRPLFPPGEDQIELLSRIFDCLSIHVSFLHDFNAMLCCGCREKIEGFYLFRKQCQSNDEYIRRKRSNLIAGSEFERKDMLLASVKEPEMDVLLKDVKDLFEPLMEKLEPEDVKMPELAPSLAEQEVIEIPSSSGQSNESFCGFTMDNCARRSPRIFIQQSITEATERQPESTPPPEIHAVGASQLELPKLTKIKTKLGRPRKTAPLPAPMGRKAVLYYQGYQFVRPRKCPTGGFQWSCSKTTCPVKLNDDQRELSAGPHQHEPHVIRQGTMSNVKRHRRFPFLLVKFGHRECLVYDNSYRFQFSRELSSGNQMWVCEAADSDGCPAHMKIMGDFSSVSCYFKHNHPNVKMILEELPAAPQEEA</sequence>
<dbReference type="SMART" id="SM00868">
    <property type="entry name" value="zf-AD"/>
    <property type="match status" value="1"/>
</dbReference>
<gene>
    <name evidence="6" type="ORF">pipiens_019352</name>
</gene>
<dbReference type="Proteomes" id="UP001562425">
    <property type="component" value="Unassembled WGS sequence"/>
</dbReference>
<feature type="binding site" evidence="4">
    <location>
        <position position="19"/>
    </location>
    <ligand>
        <name>Zn(2+)</name>
        <dbReference type="ChEBI" id="CHEBI:29105"/>
    </ligand>
</feature>
<dbReference type="Pfam" id="PF07776">
    <property type="entry name" value="zf-AD"/>
    <property type="match status" value="1"/>
</dbReference>